<dbReference type="GO" id="GO:0007015">
    <property type="term" value="P:actin filament organization"/>
    <property type="evidence" value="ECO:0007669"/>
    <property type="project" value="TreeGrafter"/>
</dbReference>
<dbReference type="Pfam" id="PF00063">
    <property type="entry name" value="Myosin_head"/>
    <property type="match status" value="1"/>
</dbReference>
<dbReference type="PANTHER" id="PTHR13140">
    <property type="entry name" value="MYOSIN"/>
    <property type="match status" value="1"/>
</dbReference>
<evidence type="ECO:0000256" key="4">
    <source>
        <dbReference type="ARBA" id="ARBA00023175"/>
    </source>
</evidence>
<dbReference type="SMART" id="SM00242">
    <property type="entry name" value="MYSc"/>
    <property type="match status" value="1"/>
</dbReference>
<evidence type="ECO:0000259" key="9">
    <source>
        <dbReference type="PROSITE" id="PS51456"/>
    </source>
</evidence>
<evidence type="ECO:0000256" key="1">
    <source>
        <dbReference type="ARBA" id="ARBA00022741"/>
    </source>
</evidence>
<evidence type="ECO:0000256" key="8">
    <source>
        <dbReference type="SAM" id="Phobius"/>
    </source>
</evidence>
<comment type="similarity">
    <text evidence="6">Belongs to the TRAFAC class myosin-kinesin ATPase superfamily. Myosin family.</text>
</comment>
<dbReference type="Gene3D" id="3.40.850.10">
    <property type="entry name" value="Kinesin motor domain"/>
    <property type="match status" value="1"/>
</dbReference>
<evidence type="ECO:0000256" key="5">
    <source>
        <dbReference type="ARBA" id="ARBA00023203"/>
    </source>
</evidence>
<protein>
    <submittedName>
        <fullName evidence="10">Myosin head-domain-containing protein</fullName>
    </submittedName>
</protein>
<reference evidence="10" key="1">
    <citation type="submission" date="2021-03" db="EMBL/GenBank/DDBJ databases">
        <title>Evolutionary innovations through gain and loss of genes in the ectomycorrhizal Boletales.</title>
        <authorList>
            <person name="Wu G."/>
            <person name="Miyauchi S."/>
            <person name="Morin E."/>
            <person name="Yang Z.-L."/>
            <person name="Xu J."/>
            <person name="Martin F.M."/>
        </authorList>
    </citation>
    <scope>NUCLEOTIDE SEQUENCE</scope>
    <source>
        <strain evidence="10">BR01</strain>
    </source>
</reference>
<organism evidence="10 11">
    <name type="scientific">Boletus reticuloceps</name>
    <dbReference type="NCBI Taxonomy" id="495285"/>
    <lineage>
        <taxon>Eukaryota</taxon>
        <taxon>Fungi</taxon>
        <taxon>Dikarya</taxon>
        <taxon>Basidiomycota</taxon>
        <taxon>Agaricomycotina</taxon>
        <taxon>Agaricomycetes</taxon>
        <taxon>Agaricomycetidae</taxon>
        <taxon>Boletales</taxon>
        <taxon>Boletineae</taxon>
        <taxon>Boletaceae</taxon>
        <taxon>Boletoideae</taxon>
        <taxon>Boletus</taxon>
    </lineage>
</organism>
<gene>
    <name evidence="10" type="ORF">JVT61DRAFT_11674</name>
</gene>
<feature type="compositionally biased region" description="Polar residues" evidence="7">
    <location>
        <begin position="1"/>
        <end position="15"/>
    </location>
</feature>
<sequence length="304" mass="34136">MPTTTRGTQRTSPSNIIYDPGKKGSQLATQVPAAEFIIESFGNARTLFNPNASRFGKYTELQFTDKGHLCGIKSLDYYLERNQVAPVPSGERNLHIFYYLMTGASPEERQHLRLTDKTQYRYLGQHTGADACANGARDDNANCFEQLKMALKSIGLSKRQVAQTCQLVAAMLHLGNIELTMDRGRDVDAAVVRNVDVLGIVAEFLGVQPSALESTLAYKTKLVNWRRFVLFFLMLMVSLTIGRTLPRHFTLFFFPGTYSLGADGCCCDMPFDCGELPYTMNVIRNRVITLDCHQIVIYTTRVIY</sequence>
<dbReference type="Proteomes" id="UP000683000">
    <property type="component" value="Unassembled WGS sequence"/>
</dbReference>
<dbReference type="GO" id="GO:0005737">
    <property type="term" value="C:cytoplasm"/>
    <property type="evidence" value="ECO:0007669"/>
    <property type="project" value="TreeGrafter"/>
</dbReference>
<dbReference type="InterPro" id="IPR036961">
    <property type="entry name" value="Kinesin_motor_dom_sf"/>
</dbReference>
<evidence type="ECO:0000313" key="10">
    <source>
        <dbReference type="EMBL" id="KAG6379226.1"/>
    </source>
</evidence>
<comment type="caution">
    <text evidence="10">The sequence shown here is derived from an EMBL/GenBank/DDBJ whole genome shotgun (WGS) entry which is preliminary data.</text>
</comment>
<keyword evidence="8" id="KW-0812">Transmembrane</keyword>
<comment type="caution">
    <text evidence="6">Lacks conserved residue(s) required for the propagation of feature annotation.</text>
</comment>
<dbReference type="InterPro" id="IPR027417">
    <property type="entry name" value="P-loop_NTPase"/>
</dbReference>
<keyword evidence="11" id="KW-1185">Reference proteome</keyword>
<dbReference type="GO" id="GO:0000146">
    <property type="term" value="F:microfilament motor activity"/>
    <property type="evidence" value="ECO:0007669"/>
    <property type="project" value="TreeGrafter"/>
</dbReference>
<name>A0A8I2YVK5_9AGAM</name>
<dbReference type="PANTHER" id="PTHR13140:SF550">
    <property type="entry name" value="MYOSIN-IIIB ISOFORM X1"/>
    <property type="match status" value="1"/>
</dbReference>
<evidence type="ECO:0000256" key="6">
    <source>
        <dbReference type="PROSITE-ProRule" id="PRU00782"/>
    </source>
</evidence>
<keyword evidence="4" id="KW-0505">Motor protein</keyword>
<evidence type="ECO:0000256" key="3">
    <source>
        <dbReference type="ARBA" id="ARBA00023123"/>
    </source>
</evidence>
<proteinExistence type="inferred from homology"/>
<dbReference type="PROSITE" id="PS51456">
    <property type="entry name" value="MYOSIN_MOTOR"/>
    <property type="match status" value="1"/>
</dbReference>
<evidence type="ECO:0000313" key="11">
    <source>
        <dbReference type="Proteomes" id="UP000683000"/>
    </source>
</evidence>
<dbReference type="GO" id="GO:0005524">
    <property type="term" value="F:ATP binding"/>
    <property type="evidence" value="ECO:0007669"/>
    <property type="project" value="UniProtKB-KW"/>
</dbReference>
<accession>A0A8I2YVK5</accession>
<keyword evidence="5 6" id="KW-0009">Actin-binding</keyword>
<evidence type="ECO:0000256" key="7">
    <source>
        <dbReference type="SAM" id="MobiDB-lite"/>
    </source>
</evidence>
<dbReference type="InterPro" id="IPR001609">
    <property type="entry name" value="Myosin_head_motor_dom-like"/>
</dbReference>
<dbReference type="AlphaFoldDB" id="A0A8I2YVK5"/>
<feature type="transmembrane region" description="Helical" evidence="8">
    <location>
        <begin position="228"/>
        <end position="245"/>
    </location>
</feature>
<keyword evidence="8" id="KW-0472">Membrane</keyword>
<feature type="domain" description="Myosin motor" evidence="9">
    <location>
        <begin position="1"/>
        <end position="304"/>
    </location>
</feature>
<keyword evidence="8" id="KW-1133">Transmembrane helix</keyword>
<dbReference type="GO" id="GO:0051015">
    <property type="term" value="F:actin filament binding"/>
    <property type="evidence" value="ECO:0007669"/>
    <property type="project" value="TreeGrafter"/>
</dbReference>
<keyword evidence="1" id="KW-0547">Nucleotide-binding</keyword>
<feature type="region of interest" description="Disordered" evidence="7">
    <location>
        <begin position="1"/>
        <end position="23"/>
    </location>
</feature>
<dbReference type="GO" id="GO:0016020">
    <property type="term" value="C:membrane"/>
    <property type="evidence" value="ECO:0007669"/>
    <property type="project" value="TreeGrafter"/>
</dbReference>
<evidence type="ECO:0000256" key="2">
    <source>
        <dbReference type="ARBA" id="ARBA00022840"/>
    </source>
</evidence>
<dbReference type="GO" id="GO:0016459">
    <property type="term" value="C:myosin complex"/>
    <property type="evidence" value="ECO:0007669"/>
    <property type="project" value="UniProtKB-KW"/>
</dbReference>
<dbReference type="SUPFAM" id="SSF52540">
    <property type="entry name" value="P-loop containing nucleoside triphosphate hydrolases"/>
    <property type="match status" value="1"/>
</dbReference>
<keyword evidence="3 6" id="KW-0518">Myosin</keyword>
<dbReference type="EMBL" id="JAGFBS010000005">
    <property type="protein sequence ID" value="KAG6379226.1"/>
    <property type="molecule type" value="Genomic_DNA"/>
</dbReference>
<keyword evidence="2" id="KW-0067">ATP-binding</keyword>
<dbReference type="OrthoDB" id="370884at2759"/>